<feature type="region of interest" description="Disordered" evidence="1">
    <location>
        <begin position="1"/>
        <end position="128"/>
    </location>
</feature>
<feature type="region of interest" description="Disordered" evidence="1">
    <location>
        <begin position="391"/>
        <end position="411"/>
    </location>
</feature>
<dbReference type="Proteomes" id="UP000789595">
    <property type="component" value="Unassembled WGS sequence"/>
</dbReference>
<dbReference type="EMBL" id="CAKKNE010000001">
    <property type="protein sequence ID" value="CAH0365706.1"/>
    <property type="molecule type" value="Genomic_DNA"/>
</dbReference>
<feature type="compositionally biased region" description="Basic residues" evidence="1">
    <location>
        <begin position="106"/>
        <end position="115"/>
    </location>
</feature>
<organism evidence="3 4">
    <name type="scientific">Pelagomonas calceolata</name>
    <dbReference type="NCBI Taxonomy" id="35677"/>
    <lineage>
        <taxon>Eukaryota</taxon>
        <taxon>Sar</taxon>
        <taxon>Stramenopiles</taxon>
        <taxon>Ochrophyta</taxon>
        <taxon>Pelagophyceae</taxon>
        <taxon>Pelagomonadales</taxon>
        <taxon>Pelagomonadaceae</taxon>
        <taxon>Pelagomonas</taxon>
    </lineage>
</organism>
<keyword evidence="4" id="KW-1185">Reference proteome</keyword>
<name>A0A8J2S999_9STRA</name>
<reference evidence="3" key="1">
    <citation type="submission" date="2021-11" db="EMBL/GenBank/DDBJ databases">
        <authorList>
            <consortium name="Genoscope - CEA"/>
            <person name="William W."/>
        </authorList>
    </citation>
    <scope>NUCLEOTIDE SEQUENCE</scope>
</reference>
<dbReference type="AlphaFoldDB" id="A0A8J2S999"/>
<comment type="caution">
    <text evidence="3">The sequence shown here is derived from an EMBL/GenBank/DDBJ whole genome shotgun (WGS) entry which is preliminary data.</text>
</comment>
<dbReference type="SUPFAM" id="SSF68906">
    <property type="entry name" value="SAP domain"/>
    <property type="match status" value="1"/>
</dbReference>
<evidence type="ECO:0000313" key="3">
    <source>
        <dbReference type="EMBL" id="CAH0365706.1"/>
    </source>
</evidence>
<dbReference type="SMART" id="SM00513">
    <property type="entry name" value="SAP"/>
    <property type="match status" value="1"/>
</dbReference>
<sequence>MADLAALRALLDESDDEGDPRPPRPVTPVQAPPPQPAPPPPPQLGPPPPAPPRRAPPRTTAAPRAPRAPPPQLGPPPTAPPQRAPPRTTAAPRDDYTVVTTESGRKPQRPARKRPAQPGGGPQKTCPVCDAKVPLRKARCDCGHVFVSKKQRAPPPASEAGSDSDSLFDEAAATRDAKRLKVAELRAALEAAGADTEGLKAELVERLVAARRAAFYAPPPSPSESDSDSDTGVDIAAEEATKEKLLALLAECDDDDVPAPAAPKTKKQKKQARPPAGGVPKPRGRAPAGATWDRPAAAADTSGLRATLASALDGMVRTGDLSREQAAAVLREYGRLAPAGAPLDRRRVKDRLVGKIEKMFAEAPRTSKKEKSALERLEREAQYVEEGPRLADYGIDGASGLELGNPLGLED</sequence>
<proteinExistence type="predicted"/>
<dbReference type="InterPro" id="IPR003034">
    <property type="entry name" value="SAP_dom"/>
</dbReference>
<evidence type="ECO:0000259" key="2">
    <source>
        <dbReference type="PROSITE" id="PS50800"/>
    </source>
</evidence>
<protein>
    <recommendedName>
        <fullName evidence="2">SAP domain-containing protein</fullName>
    </recommendedName>
</protein>
<feature type="compositionally biased region" description="Pro residues" evidence="1">
    <location>
        <begin position="66"/>
        <end position="84"/>
    </location>
</feature>
<accession>A0A8J2S999</accession>
<dbReference type="PROSITE" id="PS50800">
    <property type="entry name" value="SAP"/>
    <property type="match status" value="1"/>
</dbReference>
<gene>
    <name evidence="3" type="ORF">PECAL_1P21570</name>
</gene>
<feature type="compositionally biased region" description="Pro residues" evidence="1">
    <location>
        <begin position="23"/>
        <end position="54"/>
    </location>
</feature>
<feature type="region of interest" description="Disordered" evidence="1">
    <location>
        <begin position="147"/>
        <end position="167"/>
    </location>
</feature>
<feature type="region of interest" description="Disordered" evidence="1">
    <location>
        <begin position="215"/>
        <end position="298"/>
    </location>
</feature>
<dbReference type="InterPro" id="IPR036361">
    <property type="entry name" value="SAP_dom_sf"/>
</dbReference>
<dbReference type="Pfam" id="PF02037">
    <property type="entry name" value="SAP"/>
    <property type="match status" value="1"/>
</dbReference>
<evidence type="ECO:0000256" key="1">
    <source>
        <dbReference type="SAM" id="MobiDB-lite"/>
    </source>
</evidence>
<feature type="domain" description="SAP" evidence="2">
    <location>
        <begin position="177"/>
        <end position="211"/>
    </location>
</feature>
<dbReference type="Gene3D" id="1.10.720.30">
    <property type="entry name" value="SAP domain"/>
    <property type="match status" value="1"/>
</dbReference>
<evidence type="ECO:0000313" key="4">
    <source>
        <dbReference type="Proteomes" id="UP000789595"/>
    </source>
</evidence>